<keyword evidence="5" id="KW-0255">Endonuclease</keyword>
<dbReference type="InterPro" id="IPR029060">
    <property type="entry name" value="PIN-like_dom_sf"/>
</dbReference>
<dbReference type="CDD" id="cd09901">
    <property type="entry name" value="H3TH_FEN1-like"/>
    <property type="match status" value="1"/>
</dbReference>
<keyword evidence="3" id="KW-0540">Nuclease</keyword>
<dbReference type="Gene3D" id="3.40.50.1010">
    <property type="entry name" value="5'-nuclease"/>
    <property type="match status" value="1"/>
</dbReference>
<evidence type="ECO:0000256" key="6">
    <source>
        <dbReference type="ARBA" id="ARBA00022763"/>
    </source>
</evidence>
<reference evidence="14" key="1">
    <citation type="journal article" date="2020" name="Nature">
        <title>Giant virus diversity and host interactions through global metagenomics.</title>
        <authorList>
            <person name="Schulz F."/>
            <person name="Roux S."/>
            <person name="Paez-Espino D."/>
            <person name="Jungbluth S."/>
            <person name="Walsh D.A."/>
            <person name="Denef V.J."/>
            <person name="McMahon K.D."/>
            <person name="Konstantinidis K.T."/>
            <person name="Eloe-Fadrosh E.A."/>
            <person name="Kyrpides N.C."/>
            <person name="Woyke T."/>
        </authorList>
    </citation>
    <scope>NUCLEOTIDE SEQUENCE</scope>
    <source>
        <strain evidence="14">GVMAG-M-3300023179-4</strain>
    </source>
</reference>
<protein>
    <recommendedName>
        <fullName evidence="15">XPG N-terminal domain-containing protein</fullName>
    </recommendedName>
</protein>
<evidence type="ECO:0000256" key="10">
    <source>
        <dbReference type="ARBA" id="ARBA00023204"/>
    </source>
</evidence>
<name>A0A6C0GZG7_9ZZZZ</name>
<feature type="domain" description="XPG-I" evidence="12">
    <location>
        <begin position="143"/>
        <end position="213"/>
    </location>
</feature>
<sequence length="331" mass="37923">MGIKNLSSLIHIYAPNSIKKIHFDDLNGKKIAIDASLLIYSYVIAIRNTSEDLTNVDGEITSHIHAVVSKTLLYLDNGITPIFVFDGKPPVLKNDTLDKRKEVRETAKKLFLEENNEEKKIKLFKKSTIITWKQMDQCKEILRAMGIPVVEAPEESDSQCANLCKENIAYGVGSEDMDILTFGSNKLLRNISSSRKNEIIEYDLNKILNELNYTQQEFIDLCILLGCDYVNHIDGIGVKRAKDIIDEYRSIDNFLEKSNEIKNKKYEVDNDYIDKVNKARNYFLNGPSIIYTNNQLKLGSLDQKKIKELLINKYSYSKIKVDKIIKKIIDA</sequence>
<keyword evidence="8" id="KW-0269">Exonuclease</keyword>
<dbReference type="AlphaFoldDB" id="A0A6C0GZG7"/>
<dbReference type="Pfam" id="PF00752">
    <property type="entry name" value="XPG_N"/>
    <property type="match status" value="1"/>
</dbReference>
<evidence type="ECO:0000259" key="12">
    <source>
        <dbReference type="SMART" id="SM00484"/>
    </source>
</evidence>
<comment type="cofactor">
    <cofactor evidence="1">
        <name>Mg(2+)</name>
        <dbReference type="ChEBI" id="CHEBI:18420"/>
    </cofactor>
</comment>
<keyword evidence="2" id="KW-0235">DNA replication</keyword>
<dbReference type="GO" id="GO:0006260">
    <property type="term" value="P:DNA replication"/>
    <property type="evidence" value="ECO:0007669"/>
    <property type="project" value="UniProtKB-KW"/>
</dbReference>
<evidence type="ECO:0000256" key="4">
    <source>
        <dbReference type="ARBA" id="ARBA00022723"/>
    </source>
</evidence>
<dbReference type="SUPFAM" id="SSF88723">
    <property type="entry name" value="PIN domain-like"/>
    <property type="match status" value="1"/>
</dbReference>
<dbReference type="InterPro" id="IPR006086">
    <property type="entry name" value="XPG-I_dom"/>
</dbReference>
<dbReference type="FunFam" id="3.40.50.1010:FF:000016">
    <property type="entry name" value="Flap endonuclease 1"/>
    <property type="match status" value="1"/>
</dbReference>
<dbReference type="EMBL" id="MN739831">
    <property type="protein sequence ID" value="QHT73701.1"/>
    <property type="molecule type" value="Genomic_DNA"/>
</dbReference>
<dbReference type="GO" id="GO:0003677">
    <property type="term" value="F:DNA binding"/>
    <property type="evidence" value="ECO:0007669"/>
    <property type="project" value="InterPro"/>
</dbReference>
<dbReference type="Gene3D" id="1.10.150.20">
    <property type="entry name" value="5' to 3' exonuclease, C-terminal subdomain"/>
    <property type="match status" value="1"/>
</dbReference>
<dbReference type="PANTHER" id="PTHR11081">
    <property type="entry name" value="FLAP ENDONUCLEASE FAMILY MEMBER"/>
    <property type="match status" value="1"/>
</dbReference>
<dbReference type="PANTHER" id="PTHR11081:SF9">
    <property type="entry name" value="FLAP ENDONUCLEASE 1"/>
    <property type="match status" value="1"/>
</dbReference>
<dbReference type="PROSITE" id="PS00841">
    <property type="entry name" value="XPG_1"/>
    <property type="match status" value="1"/>
</dbReference>
<organism evidence="14">
    <name type="scientific">viral metagenome</name>
    <dbReference type="NCBI Taxonomy" id="1070528"/>
    <lineage>
        <taxon>unclassified sequences</taxon>
        <taxon>metagenomes</taxon>
        <taxon>organismal metagenomes</taxon>
    </lineage>
</organism>
<evidence type="ECO:0000256" key="3">
    <source>
        <dbReference type="ARBA" id="ARBA00022722"/>
    </source>
</evidence>
<evidence type="ECO:0000256" key="9">
    <source>
        <dbReference type="ARBA" id="ARBA00022842"/>
    </source>
</evidence>
<evidence type="ECO:0008006" key="15">
    <source>
        <dbReference type="Google" id="ProtNLM"/>
    </source>
</evidence>
<dbReference type="InterPro" id="IPR006084">
    <property type="entry name" value="XPG/Rad2"/>
</dbReference>
<dbReference type="Pfam" id="PF00867">
    <property type="entry name" value="XPG_I"/>
    <property type="match status" value="1"/>
</dbReference>
<evidence type="ECO:0000259" key="13">
    <source>
        <dbReference type="SMART" id="SM00485"/>
    </source>
</evidence>
<dbReference type="GO" id="GO:0006281">
    <property type="term" value="P:DNA repair"/>
    <property type="evidence" value="ECO:0007669"/>
    <property type="project" value="UniProtKB-KW"/>
</dbReference>
<feature type="domain" description="XPG N-terminal" evidence="13">
    <location>
        <begin position="1"/>
        <end position="107"/>
    </location>
</feature>
<dbReference type="SUPFAM" id="SSF47807">
    <property type="entry name" value="5' to 3' exonuclease, C-terminal subdomain"/>
    <property type="match status" value="1"/>
</dbReference>
<dbReference type="GO" id="GO:0046872">
    <property type="term" value="F:metal ion binding"/>
    <property type="evidence" value="ECO:0007669"/>
    <property type="project" value="UniProtKB-KW"/>
</dbReference>
<evidence type="ECO:0000256" key="2">
    <source>
        <dbReference type="ARBA" id="ARBA00022705"/>
    </source>
</evidence>
<evidence type="ECO:0000256" key="1">
    <source>
        <dbReference type="ARBA" id="ARBA00001946"/>
    </source>
</evidence>
<dbReference type="CDD" id="cd09867">
    <property type="entry name" value="PIN_FEN1"/>
    <property type="match status" value="1"/>
</dbReference>
<dbReference type="GO" id="GO:0017108">
    <property type="term" value="F:5'-flap endonuclease activity"/>
    <property type="evidence" value="ECO:0007669"/>
    <property type="project" value="TreeGrafter"/>
</dbReference>
<dbReference type="InterPro" id="IPR019974">
    <property type="entry name" value="XPG_CS"/>
</dbReference>
<dbReference type="SMART" id="SM00475">
    <property type="entry name" value="53EXOc"/>
    <property type="match status" value="1"/>
</dbReference>
<evidence type="ECO:0000259" key="11">
    <source>
        <dbReference type="SMART" id="SM00475"/>
    </source>
</evidence>
<keyword evidence="6" id="KW-0227">DNA damage</keyword>
<keyword evidence="10" id="KW-0234">DNA repair</keyword>
<dbReference type="InterPro" id="IPR036279">
    <property type="entry name" value="5-3_exonuclease_C_sf"/>
</dbReference>
<keyword evidence="4" id="KW-0479">Metal-binding</keyword>
<dbReference type="InterPro" id="IPR008918">
    <property type="entry name" value="HhH2"/>
</dbReference>
<accession>A0A6C0GZG7</accession>
<feature type="domain" description="5'-3' exonuclease" evidence="11">
    <location>
        <begin position="29"/>
        <end position="307"/>
    </location>
</feature>
<dbReference type="SMART" id="SM00485">
    <property type="entry name" value="XPGN"/>
    <property type="match status" value="1"/>
</dbReference>
<dbReference type="InterPro" id="IPR006085">
    <property type="entry name" value="XPG_DNA_repair_N"/>
</dbReference>
<keyword evidence="9" id="KW-0460">Magnesium</keyword>
<evidence type="ECO:0000256" key="7">
    <source>
        <dbReference type="ARBA" id="ARBA00022801"/>
    </source>
</evidence>
<evidence type="ECO:0000256" key="8">
    <source>
        <dbReference type="ARBA" id="ARBA00022839"/>
    </source>
</evidence>
<dbReference type="SMART" id="SM00484">
    <property type="entry name" value="XPGI"/>
    <property type="match status" value="1"/>
</dbReference>
<dbReference type="GO" id="GO:0008409">
    <property type="term" value="F:5'-3' exonuclease activity"/>
    <property type="evidence" value="ECO:0007669"/>
    <property type="project" value="InterPro"/>
</dbReference>
<proteinExistence type="predicted"/>
<dbReference type="InterPro" id="IPR002421">
    <property type="entry name" value="5-3_exonuclease"/>
</dbReference>
<keyword evidence="7" id="KW-0378">Hydrolase</keyword>
<dbReference type="PRINTS" id="PR00853">
    <property type="entry name" value="XPGRADSUPER"/>
</dbReference>
<evidence type="ECO:0000256" key="5">
    <source>
        <dbReference type="ARBA" id="ARBA00022759"/>
    </source>
</evidence>
<dbReference type="SMART" id="SM00279">
    <property type="entry name" value="HhH2"/>
    <property type="match status" value="1"/>
</dbReference>
<evidence type="ECO:0000313" key="14">
    <source>
        <dbReference type="EMBL" id="QHT73701.1"/>
    </source>
</evidence>